<evidence type="ECO:0000313" key="1">
    <source>
        <dbReference type="Proteomes" id="UP000829999"/>
    </source>
</evidence>
<dbReference type="Proteomes" id="UP000829999">
    <property type="component" value="Chromosome 19"/>
</dbReference>
<proteinExistence type="predicted"/>
<sequence>MSHIWIFAPESQSLLQRCLNAASPPDPSNKWLQTFGPQNLDLINKTNDTIIVADSPENDPVSETQENVDDNLTIDIEQFLDPDVDILLKIDDLVEKCLKTPKILVKLAETLPTSVAEKFIEHIITAEELKTDFLQIFYKYFIPTYIKRENSRFCTNILLKTHAKYPHLLKITLKIILKDVEIENNVINDFFTNSNSDELTKLLEFISDVDFSPEQYTHNLFSIYTAYKSCTKTENIQNYMFTLLKHCNNFSSSDKNYGKLMLAFLQQEKGLKKNIDVLLLEELVERHKTPFKRPCLSILNEIKGNK</sequence>
<keyword evidence="1" id="KW-1185">Reference proteome</keyword>
<gene>
    <name evidence="2" type="primary">LOC126911823</name>
</gene>
<organism evidence="1 2">
    <name type="scientific">Spodoptera frugiperda</name>
    <name type="common">Fall armyworm</name>
    <dbReference type="NCBI Taxonomy" id="7108"/>
    <lineage>
        <taxon>Eukaryota</taxon>
        <taxon>Metazoa</taxon>
        <taxon>Ecdysozoa</taxon>
        <taxon>Arthropoda</taxon>
        <taxon>Hexapoda</taxon>
        <taxon>Insecta</taxon>
        <taxon>Pterygota</taxon>
        <taxon>Neoptera</taxon>
        <taxon>Endopterygota</taxon>
        <taxon>Lepidoptera</taxon>
        <taxon>Glossata</taxon>
        <taxon>Ditrysia</taxon>
        <taxon>Noctuoidea</taxon>
        <taxon>Noctuidae</taxon>
        <taxon>Amphipyrinae</taxon>
        <taxon>Spodoptera</taxon>
    </lineage>
</organism>
<accession>A0A9R0E1M5</accession>
<reference evidence="2" key="1">
    <citation type="submission" date="2025-08" db="UniProtKB">
        <authorList>
            <consortium name="RefSeq"/>
        </authorList>
    </citation>
    <scope>IDENTIFICATION</scope>
    <source>
        <tissue evidence="2">Whole larval tissue</tissue>
    </source>
</reference>
<dbReference type="GeneID" id="126911823"/>
<evidence type="ECO:0000313" key="2">
    <source>
        <dbReference type="RefSeq" id="XP_050556726.1"/>
    </source>
</evidence>
<dbReference type="Gene3D" id="1.25.40.480">
    <property type="match status" value="1"/>
</dbReference>
<protein>
    <submittedName>
        <fullName evidence="2">Uncharacterized protein LOC126911823</fullName>
    </submittedName>
</protein>
<name>A0A9R0E1M5_SPOFR</name>
<dbReference type="RefSeq" id="XP_050556726.1">
    <property type="nucleotide sequence ID" value="XM_050700769.1"/>
</dbReference>
<dbReference type="OrthoDB" id="7466113at2759"/>
<dbReference type="AlphaFoldDB" id="A0A9R0E1M5"/>